<dbReference type="OrthoDB" id="2339353at2759"/>
<keyword evidence="2" id="KW-0472">Membrane</keyword>
<evidence type="ECO:0000256" key="1">
    <source>
        <dbReference type="SAM" id="MobiDB-lite"/>
    </source>
</evidence>
<dbReference type="Proteomes" id="UP000603453">
    <property type="component" value="Unassembled WGS sequence"/>
</dbReference>
<evidence type="ECO:0000313" key="4">
    <source>
        <dbReference type="Proteomes" id="UP000603453"/>
    </source>
</evidence>
<accession>A0A8H7UTV6</accession>
<gene>
    <name evidence="3" type="ORF">INT47_002849</name>
</gene>
<evidence type="ECO:0000313" key="3">
    <source>
        <dbReference type="EMBL" id="KAG2195410.1"/>
    </source>
</evidence>
<feature type="region of interest" description="Disordered" evidence="1">
    <location>
        <begin position="391"/>
        <end position="420"/>
    </location>
</feature>
<keyword evidence="4" id="KW-1185">Reference proteome</keyword>
<evidence type="ECO:0008006" key="5">
    <source>
        <dbReference type="Google" id="ProtNLM"/>
    </source>
</evidence>
<proteinExistence type="predicted"/>
<keyword evidence="2" id="KW-1133">Transmembrane helix</keyword>
<feature type="transmembrane region" description="Helical" evidence="2">
    <location>
        <begin position="278"/>
        <end position="303"/>
    </location>
</feature>
<name>A0A8H7UTV6_9FUNG</name>
<keyword evidence="2" id="KW-0812">Transmembrane</keyword>
<feature type="transmembrane region" description="Helical" evidence="2">
    <location>
        <begin position="20"/>
        <end position="41"/>
    </location>
</feature>
<reference evidence="3" key="1">
    <citation type="submission" date="2020-12" db="EMBL/GenBank/DDBJ databases">
        <title>Metabolic potential, ecology and presence of endohyphal bacteria is reflected in genomic diversity of Mucoromycotina.</title>
        <authorList>
            <person name="Muszewska A."/>
            <person name="Okrasinska A."/>
            <person name="Steczkiewicz K."/>
            <person name="Drgas O."/>
            <person name="Orlowska M."/>
            <person name="Perlinska-Lenart U."/>
            <person name="Aleksandrzak-Piekarczyk T."/>
            <person name="Szatraj K."/>
            <person name="Zielenkiewicz U."/>
            <person name="Pilsyk S."/>
            <person name="Malc E."/>
            <person name="Mieczkowski P."/>
            <person name="Kruszewska J.S."/>
            <person name="Biernat P."/>
            <person name="Pawlowska J."/>
        </authorList>
    </citation>
    <scope>NUCLEOTIDE SEQUENCE</scope>
    <source>
        <strain evidence="3">WA0000017839</strain>
    </source>
</reference>
<feature type="compositionally biased region" description="Basic and acidic residues" evidence="1">
    <location>
        <begin position="396"/>
        <end position="413"/>
    </location>
</feature>
<organism evidence="3 4">
    <name type="scientific">Mucor saturninus</name>
    <dbReference type="NCBI Taxonomy" id="64648"/>
    <lineage>
        <taxon>Eukaryota</taxon>
        <taxon>Fungi</taxon>
        <taxon>Fungi incertae sedis</taxon>
        <taxon>Mucoromycota</taxon>
        <taxon>Mucoromycotina</taxon>
        <taxon>Mucoromycetes</taxon>
        <taxon>Mucorales</taxon>
        <taxon>Mucorineae</taxon>
        <taxon>Mucoraceae</taxon>
        <taxon>Mucor</taxon>
    </lineage>
</organism>
<protein>
    <recommendedName>
        <fullName evidence="5">Transmembrane protein</fullName>
    </recommendedName>
</protein>
<evidence type="ECO:0000256" key="2">
    <source>
        <dbReference type="SAM" id="Phobius"/>
    </source>
</evidence>
<comment type="caution">
    <text evidence="3">The sequence shown here is derived from an EMBL/GenBank/DDBJ whole genome shotgun (WGS) entry which is preliminary data.</text>
</comment>
<sequence>MHFIKEACSKRSLESKTLTYSRGATSILMGFLFVAYCAYLISQMYNNQPLLQISSEYIGHDSAIPDIELCAQNSSLTVVKCTAMYYNWTTQDIPNCWETLFRSGVNDVGPKCYVFESNGTLRMARGVTYDSRDALRKIDFYWKFDALFNMTYTSISIPAISIQLYSPTFSSWKRDIIGNTEIEVSGAYIATSFVNYSTTIFYHPQKYRAIRPNDISTIFGFSSNFIDIITLTTNSFSWPIQLDPPTLIIDRSLYDGAFSVKFDQDTFEVKTEIMQHSIVSSIALAGGCYSVLTTIYVILFGMAKLSPWGIVHRIPTCINHHPPPEYNPQSTQYTHTQHQNEKTQNSFFGLLSWVSSTKNNAVVQVTGSQLERLKVNDFSAEAICLTSSTGLLSPENDNKGRESSTLFQEDHKTASQQESDEVNKLKKEILVLSQRMEELEFMLSEYFINTKYLDQLRSRRKSSTLEDTEVMVD</sequence>
<dbReference type="EMBL" id="JAEPRD010000171">
    <property type="protein sequence ID" value="KAG2195410.1"/>
    <property type="molecule type" value="Genomic_DNA"/>
</dbReference>
<dbReference type="AlphaFoldDB" id="A0A8H7UTV6"/>